<organism evidence="1 2">
    <name type="scientific">Stappia albiluteola</name>
    <dbReference type="NCBI Taxonomy" id="2758565"/>
    <lineage>
        <taxon>Bacteria</taxon>
        <taxon>Pseudomonadati</taxon>
        <taxon>Pseudomonadota</taxon>
        <taxon>Alphaproteobacteria</taxon>
        <taxon>Hyphomicrobiales</taxon>
        <taxon>Stappiaceae</taxon>
        <taxon>Stappia</taxon>
    </lineage>
</organism>
<reference evidence="1 2" key="1">
    <citation type="submission" date="2020-07" db="EMBL/GenBank/DDBJ databases">
        <title>Stappia sp., F7233, whole genome shotgun sequencing project.</title>
        <authorList>
            <person name="Jiang S."/>
            <person name="Liu Z.W."/>
            <person name="Du Z.J."/>
        </authorList>
    </citation>
    <scope>NUCLEOTIDE SEQUENCE [LARGE SCALE GENOMIC DNA]</scope>
    <source>
        <strain evidence="1 2">F7233</strain>
    </source>
</reference>
<evidence type="ECO:0000313" key="1">
    <source>
        <dbReference type="EMBL" id="MBA5775883.1"/>
    </source>
</evidence>
<dbReference type="AlphaFoldDB" id="A0A839A8N6"/>
<sequence>MNASRSGGGGRGDFADSPVTEDLVVDGLRHWLSGYATGSIECWELAWNLFATKLGPARARPAVAALSCYARAINGHFRGNFCLFPHGCPRRCADECLALELLAAVQSGDRPRAAALADRLVRADGLTLTLDAAAALGAALSALGLTLSSRSSDDALQGAADVDAANSTRH</sequence>
<proteinExistence type="predicted"/>
<protein>
    <submittedName>
        <fullName evidence="1">Uncharacterized protein</fullName>
    </submittedName>
</protein>
<comment type="caution">
    <text evidence="1">The sequence shown here is derived from an EMBL/GenBank/DDBJ whole genome shotgun (WGS) entry which is preliminary data.</text>
</comment>
<keyword evidence="2" id="KW-1185">Reference proteome</keyword>
<accession>A0A839A8N6</accession>
<gene>
    <name evidence="1" type="ORF">H2509_01945</name>
</gene>
<evidence type="ECO:0000313" key="2">
    <source>
        <dbReference type="Proteomes" id="UP000541109"/>
    </source>
</evidence>
<dbReference type="EMBL" id="JACFXV010000031">
    <property type="protein sequence ID" value="MBA5775883.1"/>
    <property type="molecule type" value="Genomic_DNA"/>
</dbReference>
<dbReference type="RefSeq" id="WP_182161747.1">
    <property type="nucleotide sequence ID" value="NZ_JACFXV010000031.1"/>
</dbReference>
<name>A0A839A8N6_9HYPH</name>
<dbReference type="Proteomes" id="UP000541109">
    <property type="component" value="Unassembled WGS sequence"/>
</dbReference>